<name>A0A5N5SIT6_9CRUS</name>
<dbReference type="InterPro" id="IPR045302">
    <property type="entry name" value="NHL2_NHL_rpt_dom"/>
</dbReference>
<dbReference type="EMBL" id="SEYY01025168">
    <property type="protein sequence ID" value="KAB7493628.1"/>
    <property type="molecule type" value="Genomic_DNA"/>
</dbReference>
<evidence type="ECO:0000313" key="4">
    <source>
        <dbReference type="Proteomes" id="UP000326759"/>
    </source>
</evidence>
<protein>
    <submittedName>
        <fullName evidence="3">NHL repeat-containing protein 2</fullName>
    </submittedName>
</protein>
<evidence type="ECO:0000313" key="3">
    <source>
        <dbReference type="EMBL" id="KAB7493628.1"/>
    </source>
</evidence>
<keyword evidence="4" id="KW-1185">Reference proteome</keyword>
<organism evidence="3 4">
    <name type="scientific">Armadillidium nasatum</name>
    <dbReference type="NCBI Taxonomy" id="96803"/>
    <lineage>
        <taxon>Eukaryota</taxon>
        <taxon>Metazoa</taxon>
        <taxon>Ecdysozoa</taxon>
        <taxon>Arthropoda</taxon>
        <taxon>Crustacea</taxon>
        <taxon>Multicrustacea</taxon>
        <taxon>Malacostraca</taxon>
        <taxon>Eumalacostraca</taxon>
        <taxon>Peracarida</taxon>
        <taxon>Isopoda</taxon>
        <taxon>Oniscidea</taxon>
        <taxon>Crinocheta</taxon>
        <taxon>Armadillidiidae</taxon>
        <taxon>Armadillidium</taxon>
    </lineage>
</organism>
<proteinExistence type="predicted"/>
<feature type="repeat" description="NHL" evidence="2">
    <location>
        <begin position="6"/>
        <end position="43"/>
    </location>
</feature>
<evidence type="ECO:0000256" key="2">
    <source>
        <dbReference type="PROSITE-ProRule" id="PRU00504"/>
    </source>
</evidence>
<dbReference type="SUPFAM" id="SSF101898">
    <property type="entry name" value="NHL repeat"/>
    <property type="match status" value="1"/>
</dbReference>
<accession>A0A5N5SIT6</accession>
<reference evidence="3 4" key="1">
    <citation type="journal article" date="2019" name="PLoS Biol.">
        <title>Sex chromosomes control vertical transmission of feminizing Wolbachia symbionts in an isopod.</title>
        <authorList>
            <person name="Becking T."/>
            <person name="Chebbi M.A."/>
            <person name="Giraud I."/>
            <person name="Moumen B."/>
            <person name="Laverre T."/>
            <person name="Caubet Y."/>
            <person name="Peccoud J."/>
            <person name="Gilbert C."/>
            <person name="Cordaux R."/>
        </authorList>
    </citation>
    <scope>NUCLEOTIDE SEQUENCE [LARGE SCALE GENOMIC DNA]</scope>
    <source>
        <strain evidence="3">ANa2</strain>
        <tissue evidence="3">Whole body excluding digestive tract and cuticle</tissue>
    </source>
</reference>
<dbReference type="Proteomes" id="UP000326759">
    <property type="component" value="Unassembled WGS sequence"/>
</dbReference>
<dbReference type="OrthoDB" id="273823at2759"/>
<feature type="repeat" description="NHL" evidence="2">
    <location>
        <begin position="212"/>
        <end position="241"/>
    </location>
</feature>
<dbReference type="Gene3D" id="2.120.10.30">
    <property type="entry name" value="TolB, C-terminal domain"/>
    <property type="match status" value="2"/>
</dbReference>
<dbReference type="InterPro" id="IPR011042">
    <property type="entry name" value="6-blade_b-propeller_TolB-like"/>
</dbReference>
<dbReference type="CDD" id="cd14951">
    <property type="entry name" value="NHL-2_like"/>
    <property type="match status" value="1"/>
</dbReference>
<feature type="non-terminal residue" evidence="3">
    <location>
        <position position="1"/>
    </location>
</feature>
<dbReference type="PANTHER" id="PTHR46388:SF2">
    <property type="entry name" value="NHL REPEAT-CONTAINING PROTEIN 2"/>
    <property type="match status" value="1"/>
</dbReference>
<dbReference type="InterPro" id="IPR001258">
    <property type="entry name" value="NHL_repeat"/>
</dbReference>
<dbReference type="PANTHER" id="PTHR46388">
    <property type="entry name" value="NHL REPEAT-CONTAINING PROTEIN 2"/>
    <property type="match status" value="1"/>
</dbReference>
<dbReference type="AlphaFoldDB" id="A0A5N5SIT6"/>
<evidence type="ECO:0000256" key="1">
    <source>
        <dbReference type="ARBA" id="ARBA00022737"/>
    </source>
</evidence>
<sequence length="441" mass="48684">RGFADGSFNEAAFNNPQGVVYHPSGIVYVADTDNHSIRKIDLQANTVTTIAGNGTQGYDKEGGLLWVNQVISSPWDLCLGRSLDVSCEAHPNILFIAMAGLHQIWGIFLSSGLFFKKQRYPEGTVIALAGSGLEENRNTSYPLRAGFAQPSGIDIWNSPGGPILFIADSESSSIRQFSLIDGSVKKVAGGSVNPTDLFVFGDEDGDSHSAKFQHPLGVAVAEGNIFVADSYNHKVKLLRRTDKKNYQTETVIGDGCKIEQIFPDLFQLGEPGGICSSQNGNTIYIADTNNFCIKEYNIEQRTLKKIDLKFSCEANDFCDSKERIKVNLPPCNIRVNMMAKLNMPNGFHFTPEMDQKYSLNFEGEICSSNSEGSLGYETKIPIEVNLSHEQRAELKLTTKLFLCSEEGTCYMDKKLINIEFVAKEGEYPSEIDLDIEIKASF</sequence>
<dbReference type="PROSITE" id="PS51125">
    <property type="entry name" value="NHL"/>
    <property type="match status" value="2"/>
</dbReference>
<keyword evidence="1" id="KW-0677">Repeat</keyword>
<dbReference type="Pfam" id="PF01436">
    <property type="entry name" value="NHL"/>
    <property type="match status" value="3"/>
</dbReference>
<gene>
    <name evidence="3" type="primary">Nhlrc2</name>
    <name evidence="3" type="ORF">Anas_05123</name>
</gene>
<comment type="caution">
    <text evidence="3">The sequence shown here is derived from an EMBL/GenBank/DDBJ whole genome shotgun (WGS) entry which is preliminary data.</text>
</comment>